<evidence type="ECO:0000256" key="7">
    <source>
        <dbReference type="ARBA" id="ARBA00023114"/>
    </source>
</evidence>
<keyword evidence="8" id="KW-0472">Membrane</keyword>
<dbReference type="InterPro" id="IPR033900">
    <property type="entry name" value="Gram_neg_porin_domain"/>
</dbReference>
<accession>A0A849CMV1</accession>
<dbReference type="CDD" id="cd00342">
    <property type="entry name" value="gram_neg_porins"/>
    <property type="match status" value="1"/>
</dbReference>
<dbReference type="Proteomes" id="UP000540079">
    <property type="component" value="Unassembled WGS sequence"/>
</dbReference>
<dbReference type="GO" id="GO:0015288">
    <property type="term" value="F:porin activity"/>
    <property type="evidence" value="ECO:0007669"/>
    <property type="project" value="UniProtKB-KW"/>
</dbReference>
<feature type="signal peptide" evidence="10">
    <location>
        <begin position="1"/>
        <end position="20"/>
    </location>
</feature>
<proteinExistence type="predicted"/>
<evidence type="ECO:0000256" key="4">
    <source>
        <dbReference type="ARBA" id="ARBA00022692"/>
    </source>
</evidence>
<dbReference type="PANTHER" id="PTHR34501:SF2">
    <property type="entry name" value="OUTER MEMBRANE PORIN F-RELATED"/>
    <property type="match status" value="1"/>
</dbReference>
<sequence>MKKTLIALAISSFTVTSVSAATVFDKEGTKVDVSGSVRLLLQRETNHRTDLKDKGSRVTFDVTHQLGEGLSALGQVEVRFSDKGIGDQTKISRLFAGFNHEAVGKLTFGKQLTIGDDIGLSDYTYNLGGVNKLVTSGEKVIHFKSADFAGFRFGADYVFDEDPSKTEAANKKNINNNAYVLGVLYNRTVGDLGLALEAGYSSKKIGDAMLSVNQKAWTVGGELSYQDFAVAVDYSQVKSGKLDTISWRGQKHPGKPDQDDSFHKVREVELGLKYQFIPESKIYTDFIWGKAVTAYDRTVRLRAYIAGVDYKFHKNVVTYLEGGVFRYKHDNDLDPTLRDKKLGVGLRVFF</sequence>
<evidence type="ECO:0000256" key="1">
    <source>
        <dbReference type="ARBA" id="ARBA00004571"/>
    </source>
</evidence>
<feature type="chain" id="PRO_5032375200" evidence="10">
    <location>
        <begin position="21"/>
        <end position="350"/>
    </location>
</feature>
<evidence type="ECO:0000256" key="6">
    <source>
        <dbReference type="ARBA" id="ARBA00023065"/>
    </source>
</evidence>
<keyword evidence="3" id="KW-1134">Transmembrane beta strand</keyword>
<evidence type="ECO:0000256" key="9">
    <source>
        <dbReference type="ARBA" id="ARBA00023237"/>
    </source>
</evidence>
<comment type="caution">
    <text evidence="12">The sequence shown here is derived from an EMBL/GenBank/DDBJ whole genome shotgun (WGS) entry which is preliminary data.</text>
</comment>
<name>A0A849CMV1_PASMD</name>
<evidence type="ECO:0000259" key="11">
    <source>
        <dbReference type="Pfam" id="PF13609"/>
    </source>
</evidence>
<keyword evidence="2" id="KW-0813">Transport</keyword>
<dbReference type="EMBL" id="PPVL01000005">
    <property type="protein sequence ID" value="NNI79068.1"/>
    <property type="molecule type" value="Genomic_DNA"/>
</dbReference>
<organism evidence="12 13">
    <name type="scientific">Pasteurella multocida</name>
    <dbReference type="NCBI Taxonomy" id="747"/>
    <lineage>
        <taxon>Bacteria</taxon>
        <taxon>Pseudomonadati</taxon>
        <taxon>Pseudomonadota</taxon>
        <taxon>Gammaproteobacteria</taxon>
        <taxon>Pasteurellales</taxon>
        <taxon>Pasteurellaceae</taxon>
        <taxon>Pasteurella</taxon>
    </lineage>
</organism>
<dbReference type="PRINTS" id="PR00184">
    <property type="entry name" value="NEISSPPORIN"/>
</dbReference>
<evidence type="ECO:0000256" key="10">
    <source>
        <dbReference type="SAM" id="SignalP"/>
    </source>
</evidence>
<dbReference type="Gene3D" id="2.40.160.10">
    <property type="entry name" value="Porin"/>
    <property type="match status" value="1"/>
</dbReference>
<dbReference type="InterPro" id="IPR050298">
    <property type="entry name" value="Gram-neg_bact_OMP"/>
</dbReference>
<keyword evidence="5 10" id="KW-0732">Signal</keyword>
<evidence type="ECO:0000256" key="8">
    <source>
        <dbReference type="ARBA" id="ARBA00023136"/>
    </source>
</evidence>
<evidence type="ECO:0000256" key="5">
    <source>
        <dbReference type="ARBA" id="ARBA00022729"/>
    </source>
</evidence>
<comment type="subcellular location">
    <subcellularLocation>
        <location evidence="1">Cell outer membrane</location>
        <topology evidence="1">Multi-pass membrane protein</topology>
    </subcellularLocation>
</comment>
<dbReference type="GO" id="GO:0046930">
    <property type="term" value="C:pore complex"/>
    <property type="evidence" value="ECO:0007669"/>
    <property type="project" value="UniProtKB-KW"/>
</dbReference>
<keyword evidence="4" id="KW-0812">Transmembrane</keyword>
<dbReference type="AlphaFoldDB" id="A0A849CMV1"/>
<reference evidence="12 13" key="1">
    <citation type="journal article" date="2018" name="Front. Microbiol.">
        <title>Genetic and Phylogenetic Characteristics of Pasteurella multocida Isolates From Different Host Species.</title>
        <authorList>
            <person name="Peng Z."/>
            <person name="Liang W."/>
            <person name="Wang F."/>
            <person name="Xu Z."/>
            <person name="Xie Z."/>
            <person name="Lian Z."/>
            <person name="Hua L."/>
            <person name="Zhou R."/>
            <person name="Chen H."/>
            <person name="Wu B."/>
        </authorList>
    </citation>
    <scope>NUCLEOTIDE SEQUENCE [LARGE SCALE GENOMIC DNA]</scope>
    <source>
        <strain evidence="12 13">HNA06</strain>
    </source>
</reference>
<keyword evidence="9" id="KW-0998">Cell outer membrane</keyword>
<evidence type="ECO:0000313" key="13">
    <source>
        <dbReference type="Proteomes" id="UP000540079"/>
    </source>
</evidence>
<evidence type="ECO:0000313" key="12">
    <source>
        <dbReference type="EMBL" id="NNI79068.1"/>
    </source>
</evidence>
<gene>
    <name evidence="12" type="ORF">C2800_06500</name>
</gene>
<keyword evidence="7" id="KW-0626">Porin</keyword>
<dbReference type="InterPro" id="IPR023614">
    <property type="entry name" value="Porin_dom_sf"/>
</dbReference>
<protein>
    <submittedName>
        <fullName evidence="12">Porin</fullName>
    </submittedName>
</protein>
<dbReference type="Pfam" id="PF13609">
    <property type="entry name" value="Porin_4"/>
    <property type="match status" value="1"/>
</dbReference>
<keyword evidence="6" id="KW-0406">Ion transport</keyword>
<dbReference type="PANTHER" id="PTHR34501">
    <property type="entry name" value="PROTEIN YDDL-RELATED"/>
    <property type="match status" value="1"/>
</dbReference>
<feature type="domain" description="Porin" evidence="11">
    <location>
        <begin position="7"/>
        <end position="329"/>
    </location>
</feature>
<dbReference type="SUPFAM" id="SSF56935">
    <property type="entry name" value="Porins"/>
    <property type="match status" value="1"/>
</dbReference>
<evidence type="ECO:0000256" key="2">
    <source>
        <dbReference type="ARBA" id="ARBA00022448"/>
    </source>
</evidence>
<dbReference type="GO" id="GO:0006811">
    <property type="term" value="P:monoatomic ion transport"/>
    <property type="evidence" value="ECO:0007669"/>
    <property type="project" value="UniProtKB-KW"/>
</dbReference>
<dbReference type="RefSeq" id="WP_014668121.1">
    <property type="nucleotide sequence ID" value="NZ_CP030096.1"/>
</dbReference>
<dbReference type="InterPro" id="IPR002299">
    <property type="entry name" value="Porin_Neis"/>
</dbReference>
<evidence type="ECO:0000256" key="3">
    <source>
        <dbReference type="ARBA" id="ARBA00022452"/>
    </source>
</evidence>
<dbReference type="GO" id="GO:0009279">
    <property type="term" value="C:cell outer membrane"/>
    <property type="evidence" value="ECO:0007669"/>
    <property type="project" value="UniProtKB-SubCell"/>
</dbReference>